<dbReference type="EMBL" id="FNNG01000002">
    <property type="protein sequence ID" value="SDW47096.1"/>
    <property type="molecule type" value="Genomic_DNA"/>
</dbReference>
<dbReference type="Proteomes" id="UP000198828">
    <property type="component" value="Unassembled WGS sequence"/>
</dbReference>
<name>A0A1H2TT39_9FIRM</name>
<comment type="similarity">
    <text evidence="1">Belongs to the peptidase C40 family.</text>
</comment>
<accession>A0A1H2TT39</accession>
<dbReference type="Pfam" id="PF00877">
    <property type="entry name" value="NLPC_P60"/>
    <property type="match status" value="1"/>
</dbReference>
<evidence type="ECO:0000313" key="7">
    <source>
        <dbReference type="Proteomes" id="UP000198828"/>
    </source>
</evidence>
<evidence type="ECO:0000256" key="3">
    <source>
        <dbReference type="ARBA" id="ARBA00022801"/>
    </source>
</evidence>
<keyword evidence="7" id="KW-1185">Reference proteome</keyword>
<dbReference type="Gene3D" id="3.90.1720.10">
    <property type="entry name" value="endopeptidase domain like (from Nostoc punctiforme)"/>
    <property type="match status" value="1"/>
</dbReference>
<organism evidence="6 7">
    <name type="scientific">Tepidimicrobium xylanilyticum</name>
    <dbReference type="NCBI Taxonomy" id="1123352"/>
    <lineage>
        <taxon>Bacteria</taxon>
        <taxon>Bacillati</taxon>
        <taxon>Bacillota</taxon>
        <taxon>Tissierellia</taxon>
        <taxon>Tissierellales</taxon>
        <taxon>Tepidimicrobiaceae</taxon>
        <taxon>Tepidimicrobium</taxon>
    </lineage>
</organism>
<evidence type="ECO:0000256" key="2">
    <source>
        <dbReference type="ARBA" id="ARBA00022670"/>
    </source>
</evidence>
<evidence type="ECO:0000256" key="4">
    <source>
        <dbReference type="ARBA" id="ARBA00022807"/>
    </source>
</evidence>
<dbReference type="Pfam" id="PF12913">
    <property type="entry name" value="SH3_6"/>
    <property type="match status" value="1"/>
</dbReference>
<feature type="domain" description="NlpC/P60" evidence="5">
    <location>
        <begin position="309"/>
        <end position="428"/>
    </location>
</feature>
<dbReference type="GO" id="GO:0008234">
    <property type="term" value="F:cysteine-type peptidase activity"/>
    <property type="evidence" value="ECO:0007669"/>
    <property type="project" value="UniProtKB-KW"/>
</dbReference>
<dbReference type="InterPro" id="IPR039439">
    <property type="entry name" value="SH3b1_dom"/>
</dbReference>
<dbReference type="AlphaFoldDB" id="A0A1H2TT39"/>
<dbReference type="OrthoDB" id="9808890at2"/>
<dbReference type="InterPro" id="IPR038765">
    <property type="entry name" value="Papain-like_cys_pep_sf"/>
</dbReference>
<keyword evidence="3" id="KW-0378">Hydrolase</keyword>
<reference evidence="6 7" key="1">
    <citation type="submission" date="2016-10" db="EMBL/GenBank/DDBJ databases">
        <authorList>
            <person name="de Groot N.N."/>
        </authorList>
    </citation>
    <scope>NUCLEOTIDE SEQUENCE [LARGE SCALE GENOMIC DNA]</scope>
    <source>
        <strain evidence="6 7">DSM 23310</strain>
    </source>
</reference>
<dbReference type="PROSITE" id="PS51935">
    <property type="entry name" value="NLPC_P60"/>
    <property type="match status" value="1"/>
</dbReference>
<proteinExistence type="inferred from homology"/>
<dbReference type="InterPro" id="IPR000064">
    <property type="entry name" value="NLP_P60_dom"/>
</dbReference>
<protein>
    <submittedName>
        <fullName evidence="6">NlpC/P60 family protein</fullName>
    </submittedName>
</protein>
<sequence length="450" mass="52115">MKEKWKVIVIITLFLIAFVLFKVDQKLNGKETGYKFNAETDEEVNVDTLEVHKEVGLYTIEDPEYWIERIVQSDLLLMNSSEIKDYNKDNFHQLDYLVDIENHKDTIEKTQLEEIIKMVSKKPAELRFDSQGNVMDEGYFNGLMKNLNLESIPHKVSMKYGVTVNRTVLRTFPTYEPSYKKEGNIEFDRFMETAIYPWEPLAIYIESADGEWYFGRIYNYLGWIPKKDVAIGDKENIFYYVNWEPFLVVIDRQVNLDGVVLDMGVRIPLIGEDEEGYKVLMPIRSEEGKFEVLEKKLPTSKSFYKGYLPYTKANIIKQGFKFLGEEYGWGGMNNTRDCSALIMDIHRTFGIKLPRNSIEQGMDSLGKVYDKGNFPPASVLYMPGHIMLYLGEDEGIGYILHQVAGYYEESGEGLKYVEAMKTIVTPITIKTSTGKTYLENIVICKEFVKK</sequence>
<dbReference type="SUPFAM" id="SSF54001">
    <property type="entry name" value="Cysteine proteinases"/>
    <property type="match status" value="1"/>
</dbReference>
<evidence type="ECO:0000256" key="1">
    <source>
        <dbReference type="ARBA" id="ARBA00007074"/>
    </source>
</evidence>
<evidence type="ECO:0000313" key="6">
    <source>
        <dbReference type="EMBL" id="SDW47096.1"/>
    </source>
</evidence>
<dbReference type="GO" id="GO:0006508">
    <property type="term" value="P:proteolysis"/>
    <property type="evidence" value="ECO:0007669"/>
    <property type="project" value="UniProtKB-KW"/>
</dbReference>
<evidence type="ECO:0000259" key="5">
    <source>
        <dbReference type="PROSITE" id="PS51935"/>
    </source>
</evidence>
<dbReference type="RefSeq" id="WP_093751095.1">
    <property type="nucleotide sequence ID" value="NZ_FNNG01000002.1"/>
</dbReference>
<keyword evidence="2" id="KW-0645">Protease</keyword>
<keyword evidence="4" id="KW-0788">Thiol protease</keyword>
<gene>
    <name evidence="6" type="ORF">SAMN05660923_00802</name>
</gene>